<evidence type="ECO:0000313" key="2">
    <source>
        <dbReference type="EMBL" id="EKD25663.1"/>
    </source>
</evidence>
<organism evidence="2">
    <name type="scientific">uncultured bacterium</name>
    <name type="common">gcode 4</name>
    <dbReference type="NCBI Taxonomy" id="1234023"/>
    <lineage>
        <taxon>Bacteria</taxon>
        <taxon>environmental samples</taxon>
    </lineage>
</organism>
<dbReference type="SUPFAM" id="SSF52788">
    <property type="entry name" value="Phosphotyrosine protein phosphatases I"/>
    <property type="match status" value="1"/>
</dbReference>
<comment type="caution">
    <text evidence="2">The sequence shown here is derived from an EMBL/GenBank/DDBJ whole genome shotgun (WGS) entry which is preliminary data.</text>
</comment>
<dbReference type="Pfam" id="PF01451">
    <property type="entry name" value="LMWPc"/>
    <property type="match status" value="1"/>
</dbReference>
<feature type="domain" description="Phosphotyrosine protein phosphatase I" evidence="1">
    <location>
        <begin position="1"/>
        <end position="150"/>
    </location>
</feature>
<dbReference type="GO" id="GO:0004725">
    <property type="term" value="F:protein tyrosine phosphatase activity"/>
    <property type="evidence" value="ECO:0007669"/>
    <property type="project" value="TreeGrafter"/>
</dbReference>
<evidence type="ECO:0000259" key="1">
    <source>
        <dbReference type="SMART" id="SM00226"/>
    </source>
</evidence>
<dbReference type="InterPro" id="IPR036196">
    <property type="entry name" value="Ptyr_pPase_sf"/>
</dbReference>
<reference evidence="2" key="1">
    <citation type="journal article" date="2012" name="Science">
        <title>Fermentation, hydrogen, and sulfur metabolism in multiple uncultivated bacterial phyla.</title>
        <authorList>
            <person name="Wrighton K.C."/>
            <person name="Thomas B.C."/>
            <person name="Sharon I."/>
            <person name="Miller C.S."/>
            <person name="Castelle C.J."/>
            <person name="VerBerkmoes N.C."/>
            <person name="Wilkins M.J."/>
            <person name="Hettich R.L."/>
            <person name="Lipton M.S."/>
            <person name="Williams K.H."/>
            <person name="Long P.E."/>
            <person name="Banfield J.F."/>
        </authorList>
    </citation>
    <scope>NUCLEOTIDE SEQUENCE [LARGE SCALE GENOMIC DNA]</scope>
</reference>
<dbReference type="PANTHER" id="PTHR11717">
    <property type="entry name" value="LOW MOLECULAR WEIGHT PROTEIN TYROSINE PHOSPHATASE"/>
    <property type="match status" value="1"/>
</dbReference>
<accession>K1XZD0</accession>
<dbReference type="EMBL" id="AMFJ01036013">
    <property type="protein sequence ID" value="EKD25663.1"/>
    <property type="molecule type" value="Genomic_DNA"/>
</dbReference>
<sequence>MNILYVCTWNIFRSMSAEYLSKKYISDNNIPNISVASAGTKASPESPFPQTLERLALYWCDASGHHQTKISTEILSQYDLIICMAEHHRDSVRGLWFEAVLFNEIAYDKTENVLDDTEYMEINGPDMDLDEYIKDIVDYIYEATPFIIKNIITR</sequence>
<protein>
    <recommendedName>
        <fullName evidence="1">Phosphotyrosine protein phosphatase I domain-containing protein</fullName>
    </recommendedName>
</protein>
<dbReference type="InterPro" id="IPR023485">
    <property type="entry name" value="Ptyr_pPase"/>
</dbReference>
<proteinExistence type="predicted"/>
<dbReference type="InterPro" id="IPR050438">
    <property type="entry name" value="LMW_PTPase"/>
</dbReference>
<dbReference type="Gene3D" id="3.40.50.2300">
    <property type="match status" value="1"/>
</dbReference>
<name>K1XZD0_9BACT</name>
<dbReference type="AlphaFoldDB" id="K1XZD0"/>
<dbReference type="PANTHER" id="PTHR11717:SF31">
    <property type="entry name" value="LOW MOLECULAR WEIGHT PROTEIN-TYROSINE-PHOSPHATASE ETP-RELATED"/>
    <property type="match status" value="1"/>
</dbReference>
<gene>
    <name evidence="2" type="ORF">ACD_80C00006G0010</name>
</gene>
<dbReference type="SMART" id="SM00226">
    <property type="entry name" value="LMWPc"/>
    <property type="match status" value="1"/>
</dbReference>